<evidence type="ECO:0000313" key="2">
    <source>
        <dbReference type="Proteomes" id="UP000593932"/>
    </source>
</evidence>
<dbReference type="Proteomes" id="UP000593932">
    <property type="component" value="Chromosome"/>
</dbReference>
<organism evidence="1 2">
    <name type="scientific">Novilysobacter avium</name>
    <dbReference type="NCBI Taxonomy" id="2781023"/>
    <lineage>
        <taxon>Bacteria</taxon>
        <taxon>Pseudomonadati</taxon>
        <taxon>Pseudomonadota</taxon>
        <taxon>Gammaproteobacteria</taxon>
        <taxon>Lysobacterales</taxon>
        <taxon>Lysobacteraceae</taxon>
        <taxon>Novilysobacter</taxon>
    </lineage>
</organism>
<name>A0A7S6UKQ1_9GAMM</name>
<dbReference type="Gene3D" id="2.60.120.10">
    <property type="entry name" value="Jelly Rolls"/>
    <property type="match status" value="1"/>
</dbReference>
<dbReference type="InterPro" id="IPR011051">
    <property type="entry name" value="RmlC_Cupin_sf"/>
</dbReference>
<dbReference type="RefSeq" id="WP_194034556.1">
    <property type="nucleotide sequence ID" value="NZ_CP063657.1"/>
</dbReference>
<dbReference type="EMBL" id="CP063657">
    <property type="protein sequence ID" value="QOW22005.1"/>
    <property type="molecule type" value="Genomic_DNA"/>
</dbReference>
<dbReference type="Pfam" id="PF14499">
    <property type="entry name" value="DUF4437"/>
    <property type="match status" value="1"/>
</dbReference>
<gene>
    <name evidence="1" type="ORF">INQ42_12515</name>
</gene>
<keyword evidence="2" id="KW-1185">Reference proteome</keyword>
<accession>A0A7S6UKQ1</accession>
<sequence length="280" mass="31595">MARPHTEFLQNQSLPWEPEELLPGAWTRTLSVDDETGACTLLSKMDAGLHFEQGSRIAADEEFYVLSGSYYLNGFEYAEGCYGFYPAGHPRAGAYSPDGAVVLRFFDSRPRLMSSDEPAPEDRTPPVSFVDTYRMVWDRSVLDYRLNHLACGRKILRIDPVTQQKTFLFMTAPQTHPTNWRGPKEHHPTPEEAFLIAGDLTGEYGTMRPGSYFWRPPGIPHGPYGSRGGSLILIRFVGGAHINHWSSDQHHFDYKQAYQPVLPPELEEIAQPPAPLEAPY</sequence>
<dbReference type="InterPro" id="IPR014710">
    <property type="entry name" value="RmlC-like_jellyroll"/>
</dbReference>
<dbReference type="InterPro" id="IPR028013">
    <property type="entry name" value="DUF4437"/>
</dbReference>
<proteinExistence type="predicted"/>
<evidence type="ECO:0000313" key="1">
    <source>
        <dbReference type="EMBL" id="QOW22005.1"/>
    </source>
</evidence>
<dbReference type="SUPFAM" id="SSF51182">
    <property type="entry name" value="RmlC-like cupins"/>
    <property type="match status" value="2"/>
</dbReference>
<reference evidence="1 2" key="1">
    <citation type="submission" date="2020-10" db="EMBL/GenBank/DDBJ databases">
        <title>complete genome sequencing of Lysobacter sp. H23M41.</title>
        <authorList>
            <person name="Bae J.-W."/>
            <person name="Lee S.-Y."/>
        </authorList>
    </citation>
    <scope>NUCLEOTIDE SEQUENCE [LARGE SCALE GENOMIC DNA]</scope>
    <source>
        <strain evidence="1 2">H23M41</strain>
    </source>
</reference>
<protein>
    <submittedName>
        <fullName evidence="1">DUF4437 domain-containing protein</fullName>
    </submittedName>
</protein>